<comment type="caution">
    <text evidence="2">The sequence shown here is derived from an EMBL/GenBank/DDBJ whole genome shotgun (WGS) entry which is preliminary data.</text>
</comment>
<dbReference type="OrthoDB" id="5578278at2759"/>
<accession>A0A8T2MM61</accession>
<evidence type="ECO:0000313" key="2">
    <source>
        <dbReference type="EMBL" id="KAG9328170.1"/>
    </source>
</evidence>
<feature type="non-terminal residue" evidence="2">
    <location>
        <position position="297"/>
    </location>
</feature>
<feature type="region of interest" description="Disordered" evidence="1">
    <location>
        <begin position="151"/>
        <end position="179"/>
    </location>
</feature>
<keyword evidence="3" id="KW-1185">Reference proteome</keyword>
<proteinExistence type="predicted"/>
<dbReference type="Proteomes" id="UP000824540">
    <property type="component" value="Unassembled WGS sequence"/>
</dbReference>
<sequence>MLAVVSYITCCRALCCCVPRKRTLRWYFFHQRNHLDVTAGGDQGGVPADGHHPRRAPPALHAEGLPALTRGQYPVFNKYPAFIVEHQSRERERIRQQEVEYLRERQTVQEMQAEAVRRQAADQAWYTQQELLQEAEEQRRKILLEEERKLTDQRARRCSETRDSDRHAGPGAASDGAGGTERLFEQQLAKEQARVTQEVKAEVEVRKHRAELEDSAFQQLLDTDTALNMSKKLLEESMAEAEQLSSDADWKAEVLRRLEQAGAEQDRHHQELALLTRDMLAKEELLVHTLREVEGKK</sequence>
<evidence type="ECO:0000313" key="3">
    <source>
        <dbReference type="Proteomes" id="UP000824540"/>
    </source>
</evidence>
<gene>
    <name evidence="2" type="ORF">JZ751_016160</name>
</gene>
<protein>
    <submittedName>
        <fullName evidence="2">Uncharacterized protein</fullName>
    </submittedName>
</protein>
<organism evidence="2 3">
    <name type="scientific">Albula glossodonta</name>
    <name type="common">roundjaw bonefish</name>
    <dbReference type="NCBI Taxonomy" id="121402"/>
    <lineage>
        <taxon>Eukaryota</taxon>
        <taxon>Metazoa</taxon>
        <taxon>Chordata</taxon>
        <taxon>Craniata</taxon>
        <taxon>Vertebrata</taxon>
        <taxon>Euteleostomi</taxon>
        <taxon>Actinopterygii</taxon>
        <taxon>Neopterygii</taxon>
        <taxon>Teleostei</taxon>
        <taxon>Albuliformes</taxon>
        <taxon>Albulidae</taxon>
        <taxon>Albula</taxon>
    </lineage>
</organism>
<feature type="compositionally biased region" description="Basic and acidic residues" evidence="1">
    <location>
        <begin position="151"/>
        <end position="168"/>
    </location>
</feature>
<evidence type="ECO:0000256" key="1">
    <source>
        <dbReference type="SAM" id="MobiDB-lite"/>
    </source>
</evidence>
<dbReference type="EMBL" id="JAFBMS010002607">
    <property type="protein sequence ID" value="KAG9328170.1"/>
    <property type="molecule type" value="Genomic_DNA"/>
</dbReference>
<reference evidence="2" key="1">
    <citation type="thesis" date="2021" institute="BYU ScholarsArchive" country="Provo, UT, USA">
        <title>Applications of and Algorithms for Genome Assembly and Genomic Analyses with an Emphasis on Marine Teleosts.</title>
        <authorList>
            <person name="Pickett B.D."/>
        </authorList>
    </citation>
    <scope>NUCLEOTIDE SEQUENCE</scope>
    <source>
        <strain evidence="2">HI-2016</strain>
    </source>
</reference>
<dbReference type="AlphaFoldDB" id="A0A8T2MM61"/>
<name>A0A8T2MM61_9TELE</name>